<organism evidence="3 4">
    <name type="scientific">Microbacterium esteraromaticum</name>
    <dbReference type="NCBI Taxonomy" id="57043"/>
    <lineage>
        <taxon>Bacteria</taxon>
        <taxon>Bacillati</taxon>
        <taxon>Actinomycetota</taxon>
        <taxon>Actinomycetes</taxon>
        <taxon>Micrococcales</taxon>
        <taxon>Microbacteriaceae</taxon>
        <taxon>Microbacterium</taxon>
    </lineage>
</organism>
<dbReference type="InterPro" id="IPR050237">
    <property type="entry name" value="ATP-dep_AMP-bd_enzyme"/>
</dbReference>
<dbReference type="Gene3D" id="3.30.300.30">
    <property type="match status" value="1"/>
</dbReference>
<dbReference type="InterPro" id="IPR000873">
    <property type="entry name" value="AMP-dep_synth/lig_dom"/>
</dbReference>
<gene>
    <name evidence="3" type="ORF">JF543_08075</name>
</gene>
<comment type="caution">
    <text evidence="3">The sequence shown here is derived from an EMBL/GenBank/DDBJ whole genome shotgun (WGS) entry which is preliminary data.</text>
</comment>
<dbReference type="InterPro" id="IPR025110">
    <property type="entry name" value="AMP-bd_C"/>
</dbReference>
<evidence type="ECO:0000259" key="1">
    <source>
        <dbReference type="Pfam" id="PF00501"/>
    </source>
</evidence>
<dbReference type="Proteomes" id="UP000664385">
    <property type="component" value="Unassembled WGS sequence"/>
</dbReference>
<feature type="domain" description="AMP-dependent synthetase/ligase" evidence="1">
    <location>
        <begin position="16"/>
        <end position="369"/>
    </location>
</feature>
<evidence type="ECO:0000313" key="3">
    <source>
        <dbReference type="EMBL" id="MBN8205917.1"/>
    </source>
</evidence>
<dbReference type="InterPro" id="IPR042099">
    <property type="entry name" value="ANL_N_sf"/>
</dbReference>
<accession>A0A939DVS8</accession>
<protein>
    <submittedName>
        <fullName evidence="3">AMP-binding protein</fullName>
    </submittedName>
</protein>
<dbReference type="AlphaFoldDB" id="A0A939DVS8"/>
<dbReference type="PANTHER" id="PTHR43767">
    <property type="entry name" value="LONG-CHAIN-FATTY-ACID--COA LIGASE"/>
    <property type="match status" value="1"/>
</dbReference>
<dbReference type="RefSeq" id="WP_206823669.1">
    <property type="nucleotide sequence ID" value="NZ_JAEMWU010000001.1"/>
</dbReference>
<dbReference type="Pfam" id="PF13193">
    <property type="entry name" value="AMP-binding_C"/>
    <property type="match status" value="1"/>
</dbReference>
<dbReference type="EMBL" id="JAEMWU010000001">
    <property type="protein sequence ID" value="MBN8205917.1"/>
    <property type="molecule type" value="Genomic_DNA"/>
</dbReference>
<name>A0A939DVS8_9MICO</name>
<dbReference type="PANTHER" id="PTHR43767:SF1">
    <property type="entry name" value="NONRIBOSOMAL PEPTIDE SYNTHASE PES1 (EUROFUNG)-RELATED"/>
    <property type="match status" value="1"/>
</dbReference>
<proteinExistence type="predicted"/>
<evidence type="ECO:0000259" key="2">
    <source>
        <dbReference type="Pfam" id="PF13193"/>
    </source>
</evidence>
<dbReference type="Gene3D" id="3.40.50.12780">
    <property type="entry name" value="N-terminal domain of ligase-like"/>
    <property type="match status" value="1"/>
</dbReference>
<dbReference type="Pfam" id="PF00501">
    <property type="entry name" value="AMP-binding"/>
    <property type="match status" value="1"/>
</dbReference>
<dbReference type="InterPro" id="IPR045851">
    <property type="entry name" value="AMP-bd_C_sf"/>
</dbReference>
<evidence type="ECO:0000313" key="4">
    <source>
        <dbReference type="Proteomes" id="UP000664385"/>
    </source>
</evidence>
<reference evidence="3" key="1">
    <citation type="submission" date="2020-12" db="EMBL/GenBank/DDBJ databases">
        <title>PHA producing bacteria isolated from mangrove.</title>
        <authorList>
            <person name="Zheng W."/>
            <person name="Yu S."/>
            <person name="Huang Y."/>
        </authorList>
    </citation>
    <scope>NUCLEOTIDE SEQUENCE</scope>
    <source>
        <strain evidence="3">GN8-5</strain>
    </source>
</reference>
<dbReference type="SUPFAM" id="SSF56801">
    <property type="entry name" value="Acetyl-CoA synthetase-like"/>
    <property type="match status" value="1"/>
</dbReference>
<sequence>MTDAAGAHTIGRWLHDRAVSDPARVAVDDRGVRTDYRALAARVTRLAERLSDAGYGAGQRVATISGNSTDQVVVFFACAQLGIALVPLSWRLTPTELADLIFRTGPDLLLIEDEHAALASAALENIADAPVHAALGVAGVEAEAPAARESAPRRAARDTDPLLVIYTSGSEAAPKGVVLTHENCFWNNLALDRAMPLDGDDVVLAMLPQYHVAAWNVQPLQAWWRGATVVLERGFDPGRVLQLIADRGVTAMMGVPTQYRMLQQHPLWESADLTALNRVVVGGATIPEELVRTWATRGLAFTQGYGLTEAGPNVLHLAADLVAAHPGAVGRPYPGVDVRITDPETGLELQGAATGELWVRGASVFAGYLDDHEATQRAMHGEWLRTGDLVRRDADGIHRVVDRLKDIYVSGGENVAPAEVERAFAAHPLVAECAVVGVPDPVWGERGVAFIVPVGPVSREELRAFAAERLATFKLPSRIEFLDELPRSTIEKVARARLRRMALREEHQDAAH</sequence>
<feature type="domain" description="AMP-binding enzyme C-terminal" evidence="2">
    <location>
        <begin position="419"/>
        <end position="489"/>
    </location>
</feature>
<dbReference type="GO" id="GO:0016878">
    <property type="term" value="F:acid-thiol ligase activity"/>
    <property type="evidence" value="ECO:0007669"/>
    <property type="project" value="UniProtKB-ARBA"/>
</dbReference>